<feature type="compositionally biased region" description="Polar residues" evidence="1">
    <location>
        <begin position="96"/>
        <end position="114"/>
    </location>
</feature>
<evidence type="ECO:0000313" key="3">
    <source>
        <dbReference type="Proteomes" id="UP000324222"/>
    </source>
</evidence>
<reference evidence="2 3" key="1">
    <citation type="submission" date="2019-05" db="EMBL/GenBank/DDBJ databases">
        <title>Another draft genome of Portunus trituberculatus and its Hox gene families provides insights of decapod evolution.</title>
        <authorList>
            <person name="Jeong J.-H."/>
            <person name="Song I."/>
            <person name="Kim S."/>
            <person name="Choi T."/>
            <person name="Kim D."/>
            <person name="Ryu S."/>
            <person name="Kim W."/>
        </authorList>
    </citation>
    <scope>NUCLEOTIDE SEQUENCE [LARGE SCALE GENOMIC DNA]</scope>
    <source>
        <tissue evidence="2">Muscle</tissue>
    </source>
</reference>
<organism evidence="2 3">
    <name type="scientific">Portunus trituberculatus</name>
    <name type="common">Swimming crab</name>
    <name type="synonym">Neptunus trituberculatus</name>
    <dbReference type="NCBI Taxonomy" id="210409"/>
    <lineage>
        <taxon>Eukaryota</taxon>
        <taxon>Metazoa</taxon>
        <taxon>Ecdysozoa</taxon>
        <taxon>Arthropoda</taxon>
        <taxon>Crustacea</taxon>
        <taxon>Multicrustacea</taxon>
        <taxon>Malacostraca</taxon>
        <taxon>Eumalacostraca</taxon>
        <taxon>Eucarida</taxon>
        <taxon>Decapoda</taxon>
        <taxon>Pleocyemata</taxon>
        <taxon>Brachyura</taxon>
        <taxon>Eubrachyura</taxon>
        <taxon>Portunoidea</taxon>
        <taxon>Portunidae</taxon>
        <taxon>Portuninae</taxon>
        <taxon>Portunus</taxon>
    </lineage>
</organism>
<evidence type="ECO:0000256" key="1">
    <source>
        <dbReference type="SAM" id="MobiDB-lite"/>
    </source>
</evidence>
<sequence length="114" mass="11780">MVTASHCALANKQQVLECRAQLPTVPRSLSAGPAGEGGTHDTGVLGRGVCVCVAAHTVRLTARDPQSAFPPATFTRLLLLPVGHAPPSPHLPTLPASRNTLTSHIPQSSLPAPQ</sequence>
<name>A0A5B7JI43_PORTR</name>
<dbReference type="AlphaFoldDB" id="A0A5B7JI43"/>
<keyword evidence="3" id="KW-1185">Reference proteome</keyword>
<dbReference type="EMBL" id="VSRR010092046">
    <property type="protein sequence ID" value="MPC92648.1"/>
    <property type="molecule type" value="Genomic_DNA"/>
</dbReference>
<proteinExistence type="predicted"/>
<comment type="caution">
    <text evidence="2">The sequence shown here is derived from an EMBL/GenBank/DDBJ whole genome shotgun (WGS) entry which is preliminary data.</text>
</comment>
<feature type="region of interest" description="Disordered" evidence="1">
    <location>
        <begin position="85"/>
        <end position="114"/>
    </location>
</feature>
<accession>A0A5B7JI43</accession>
<protein>
    <submittedName>
        <fullName evidence="2">Uncharacterized protein</fullName>
    </submittedName>
</protein>
<gene>
    <name evidence="2" type="ORF">E2C01_087750</name>
</gene>
<evidence type="ECO:0000313" key="2">
    <source>
        <dbReference type="EMBL" id="MPC92648.1"/>
    </source>
</evidence>
<dbReference type="Proteomes" id="UP000324222">
    <property type="component" value="Unassembled WGS sequence"/>
</dbReference>